<keyword evidence="1" id="KW-0687">Ribonucleoprotein</keyword>
<name>A0A4Y5RCY9_9ROSI</name>
<protein>
    <submittedName>
        <fullName evidence="1">Ribosomal protein L36</fullName>
    </submittedName>
</protein>
<dbReference type="GO" id="GO:0005840">
    <property type="term" value="C:ribosome"/>
    <property type="evidence" value="ECO:0007669"/>
    <property type="project" value="UniProtKB-KW"/>
</dbReference>
<keyword evidence="1" id="KW-0150">Chloroplast</keyword>
<reference evidence="1" key="1">
    <citation type="submission" date="2018-06" db="EMBL/GenBank/DDBJ databases">
        <title>Comparative genomic of Chloroplast Between Allotetraploid C. x hytivus and Its Diploid Parents: Genetic Variation and Phylogentic Analyses.</title>
        <authorList>
            <person name="Zhai Y."/>
            <person name="Yu X."/>
            <person name="Chen J."/>
        </authorList>
    </citation>
    <scope>NUCLEOTIDE SEQUENCE</scope>
</reference>
<evidence type="ECO:0000313" key="1">
    <source>
        <dbReference type="EMBL" id="QCY72876.1"/>
    </source>
</evidence>
<accession>A0A4Y5RCY9</accession>
<dbReference type="AlphaFoldDB" id="A0A4Y5RCY9"/>
<keyword evidence="1" id="KW-0934">Plastid</keyword>
<gene>
    <name evidence="1" type="primary">rpl36</name>
</gene>
<keyword evidence="1" id="KW-0689">Ribosomal protein</keyword>
<geneLocation type="chloroplast" evidence="1"/>
<organism evidence="1">
    <name type="scientific">Cucumis hystrix</name>
    <dbReference type="NCBI Taxonomy" id="396994"/>
    <lineage>
        <taxon>Eukaryota</taxon>
        <taxon>Viridiplantae</taxon>
        <taxon>Streptophyta</taxon>
        <taxon>Embryophyta</taxon>
        <taxon>Tracheophyta</taxon>
        <taxon>Spermatophyta</taxon>
        <taxon>Magnoliopsida</taxon>
        <taxon>eudicotyledons</taxon>
        <taxon>Gunneridae</taxon>
        <taxon>Pentapetalae</taxon>
        <taxon>rosids</taxon>
        <taxon>fabids</taxon>
        <taxon>Cucurbitales</taxon>
        <taxon>Cucurbitaceae</taxon>
        <taxon>Benincaseae</taxon>
        <taxon>Cucumis</taxon>
    </lineage>
</organism>
<sequence>MSRIGTNYHNSSPPTDQATFFTNFPNGGPYFHICYFLP</sequence>
<proteinExistence type="predicted"/>
<dbReference type="EMBL" id="MH427087">
    <property type="protein sequence ID" value="QCY72876.1"/>
    <property type="molecule type" value="Genomic_DNA"/>
</dbReference>